<dbReference type="InterPro" id="IPR036065">
    <property type="entry name" value="BolA-like_sf"/>
</dbReference>
<dbReference type="Gene3D" id="3.30.300.90">
    <property type="entry name" value="BolA-like"/>
    <property type="match status" value="1"/>
</dbReference>
<dbReference type="PIRSF" id="PIRSF003113">
    <property type="entry name" value="BolA"/>
    <property type="match status" value="1"/>
</dbReference>
<evidence type="ECO:0000256" key="1">
    <source>
        <dbReference type="ARBA" id="ARBA00005578"/>
    </source>
</evidence>
<dbReference type="PANTHER" id="PTHR46229">
    <property type="entry name" value="BOLA TRANSCRIPTION REGULATOR"/>
    <property type="match status" value="1"/>
</dbReference>
<dbReference type="SUPFAM" id="SSF82657">
    <property type="entry name" value="BolA-like"/>
    <property type="match status" value="1"/>
</dbReference>
<evidence type="ECO:0000256" key="2">
    <source>
        <dbReference type="RuleBase" id="RU003860"/>
    </source>
</evidence>
<accession>A0A2S1FI02</accession>
<dbReference type="AlphaFoldDB" id="A0A2S1FI02"/>
<dbReference type="EMBL" id="MG869617">
    <property type="protein sequence ID" value="AWD72100.1"/>
    <property type="molecule type" value="Genomic_DNA"/>
</dbReference>
<dbReference type="InterPro" id="IPR050961">
    <property type="entry name" value="BolA/IbaG_stress_morph_reg"/>
</dbReference>
<name>A0A2S1FI02_9BURK</name>
<protein>
    <submittedName>
        <fullName evidence="3">Transcriptional regulator, BolA superfamily</fullName>
    </submittedName>
</protein>
<reference evidence="3" key="1">
    <citation type="submission" date="2018-01" db="EMBL/GenBank/DDBJ databases">
        <title>Plasmids of psychrophilic Polaromonas spp. isolated from Arctic and Antarctic glaciers.</title>
        <authorList>
            <person name="Dziewit L."/>
            <person name="Ciok A."/>
        </authorList>
    </citation>
    <scope>NUCLEOTIDE SEQUENCE</scope>
    <source>
        <plasmid evidence="3">pE3SP1</plasmid>
    </source>
</reference>
<comment type="similarity">
    <text evidence="1 2">Belongs to the BolA/IbaG family.</text>
</comment>
<dbReference type="PANTHER" id="PTHR46229:SF2">
    <property type="entry name" value="BOLA-LIKE PROTEIN 1"/>
    <property type="match status" value="1"/>
</dbReference>
<evidence type="ECO:0000313" key="3">
    <source>
        <dbReference type="EMBL" id="AWD72100.1"/>
    </source>
</evidence>
<geneLocation type="plasmid" evidence="3">
    <name>pE3SP1</name>
</geneLocation>
<dbReference type="Pfam" id="PF01722">
    <property type="entry name" value="BolA"/>
    <property type="match status" value="1"/>
</dbReference>
<sequence>MKPTHDALLVRFRQAFPEAVIQVEDESHLHVGHAGAEGGAGHFRVRVIDARFNELQHIARHRLVYSAVSDWMPDRVHALNIVAMTLKEAGHASTPTGNA</sequence>
<gene>
    <name evidence="3" type="ORF">pE3SP1_p069</name>
</gene>
<keyword evidence="3" id="KW-0614">Plasmid</keyword>
<proteinExistence type="inferred from homology"/>
<organism evidence="3">
    <name type="scientific">Polaromonas sp. E3S</name>
    <dbReference type="NCBI Taxonomy" id="1840265"/>
    <lineage>
        <taxon>Bacteria</taxon>
        <taxon>Pseudomonadati</taxon>
        <taxon>Pseudomonadota</taxon>
        <taxon>Betaproteobacteria</taxon>
        <taxon>Burkholderiales</taxon>
        <taxon>Comamonadaceae</taxon>
        <taxon>Polaromonas</taxon>
    </lineage>
</organism>
<dbReference type="InterPro" id="IPR002634">
    <property type="entry name" value="BolA"/>
</dbReference>